<keyword evidence="1" id="KW-0732">Signal</keyword>
<organism evidence="3 4">
    <name type="scientific">Vairimorpha ceranae</name>
    <dbReference type="NCBI Taxonomy" id="40302"/>
    <lineage>
        <taxon>Eukaryota</taxon>
        <taxon>Fungi</taxon>
        <taxon>Fungi incertae sedis</taxon>
        <taxon>Microsporidia</taxon>
        <taxon>Nosematidae</taxon>
        <taxon>Vairimorpha</taxon>
    </lineage>
</organism>
<feature type="domain" description="Glutaredoxin" evidence="2">
    <location>
        <begin position="42"/>
        <end position="95"/>
    </location>
</feature>
<evidence type="ECO:0000259" key="2">
    <source>
        <dbReference type="Pfam" id="PF00462"/>
    </source>
</evidence>
<evidence type="ECO:0000256" key="1">
    <source>
        <dbReference type="SAM" id="SignalP"/>
    </source>
</evidence>
<dbReference type="InterPro" id="IPR036249">
    <property type="entry name" value="Thioredoxin-like_sf"/>
</dbReference>
<dbReference type="SUPFAM" id="SSF52833">
    <property type="entry name" value="Thioredoxin-like"/>
    <property type="match status" value="1"/>
</dbReference>
<comment type="caution">
    <text evidence="3">The sequence shown here is derived from an EMBL/GenBank/DDBJ whole genome shotgun (WGS) entry which is preliminary data.</text>
</comment>
<dbReference type="AlphaFoldDB" id="A0A0F9WJ38"/>
<proteinExistence type="predicted"/>
<feature type="chain" id="PRO_5002529609" description="Glutaredoxin domain-containing protein" evidence="1">
    <location>
        <begin position="28"/>
        <end position="141"/>
    </location>
</feature>
<dbReference type="RefSeq" id="XP_024332302.1">
    <property type="nucleotide sequence ID" value="XM_024474419.1"/>
</dbReference>
<evidence type="ECO:0000313" key="3">
    <source>
        <dbReference type="EMBL" id="KKO76560.1"/>
    </source>
</evidence>
<evidence type="ECO:0000313" key="4">
    <source>
        <dbReference type="Proteomes" id="UP000034350"/>
    </source>
</evidence>
<accession>A0A0F9WJ38</accession>
<dbReference type="OMA" id="HTEIYLE"/>
<dbReference type="Proteomes" id="UP000034350">
    <property type="component" value="Unassembled WGS sequence"/>
</dbReference>
<reference evidence="3 4" key="1">
    <citation type="journal article" date="2015" name="Environ. Microbiol.">
        <title>Genome analyses suggest the presence of polyploidy and recent human-driven expansions in eight global populations of the honeybee pathogen Nosema ceranae.</title>
        <authorList>
            <person name="Pelin A."/>
            <person name="Selman M."/>
            <person name="Aris-Brosou S."/>
            <person name="Farinelli L."/>
            <person name="Corradi N."/>
        </authorList>
    </citation>
    <scope>NUCLEOTIDE SEQUENCE [LARGE SCALE GENOMIC DNA]</scope>
    <source>
        <strain evidence="3 4">PA08 1199</strain>
    </source>
</reference>
<dbReference type="VEuPathDB" id="MicrosporidiaDB:AAJ76_2000103025"/>
<dbReference type="Gene3D" id="3.40.30.10">
    <property type="entry name" value="Glutaredoxin"/>
    <property type="match status" value="1"/>
</dbReference>
<dbReference type="InterPro" id="IPR002109">
    <property type="entry name" value="Glutaredoxin"/>
</dbReference>
<sequence length="141" mass="15764">MKLINNMKLCISLLVLLFFAVIKSTLSTPSQFLKPGVVAILSKKCKHSKKLTDFLVSNNVPHTEIYLEDDSEALNYVMKEKNGKVPWVYENGQFIGDGNAFITQYIKSNNNVNKQIGLLSLDSIKQCTLSDNGVDHSIIND</sequence>
<keyword evidence="4" id="KW-1185">Reference proteome</keyword>
<gene>
    <name evidence="3" type="ORF">AAJ76_2000103025</name>
</gene>
<dbReference type="GO" id="GO:0016491">
    <property type="term" value="F:oxidoreductase activity"/>
    <property type="evidence" value="ECO:0007669"/>
    <property type="project" value="UniProtKB-ARBA"/>
</dbReference>
<dbReference type="Pfam" id="PF00462">
    <property type="entry name" value="Glutaredoxin"/>
    <property type="match status" value="1"/>
</dbReference>
<dbReference type="VEuPathDB" id="MicrosporidiaDB:NCER_100164"/>
<dbReference type="VEuPathDB" id="MicrosporidiaDB:G9O61_00g006370"/>
<protein>
    <recommendedName>
        <fullName evidence="2">Glutaredoxin domain-containing protein</fullName>
    </recommendedName>
</protein>
<name>A0A0F9WJ38_9MICR</name>
<dbReference type="EMBL" id="JPQZ01000002">
    <property type="protein sequence ID" value="KKO76560.1"/>
    <property type="molecule type" value="Genomic_DNA"/>
</dbReference>
<feature type="signal peptide" evidence="1">
    <location>
        <begin position="1"/>
        <end position="27"/>
    </location>
</feature>
<dbReference type="GeneID" id="36319338"/>